<evidence type="ECO:0000256" key="5">
    <source>
        <dbReference type="PROSITE-ProRule" id="PRU00042"/>
    </source>
</evidence>
<feature type="domain" description="C2H2-type" evidence="7">
    <location>
        <begin position="271"/>
        <end position="301"/>
    </location>
</feature>
<dbReference type="PROSITE" id="PS50157">
    <property type="entry name" value="ZINC_FINGER_C2H2_2"/>
    <property type="match status" value="4"/>
</dbReference>
<feature type="domain" description="C2H2-type" evidence="7">
    <location>
        <begin position="156"/>
        <end position="183"/>
    </location>
</feature>
<dbReference type="InterPro" id="IPR013087">
    <property type="entry name" value="Znf_C2H2_type"/>
</dbReference>
<evidence type="ECO:0000256" key="2">
    <source>
        <dbReference type="ARBA" id="ARBA00022737"/>
    </source>
</evidence>
<dbReference type="SUPFAM" id="SSF57667">
    <property type="entry name" value="beta-beta-alpha zinc fingers"/>
    <property type="match status" value="2"/>
</dbReference>
<dbReference type="GO" id="GO:0008270">
    <property type="term" value="F:zinc ion binding"/>
    <property type="evidence" value="ECO:0007669"/>
    <property type="project" value="UniProtKB-KW"/>
</dbReference>
<name>A0A9P0TDZ9_PIEBR</name>
<gene>
    <name evidence="8" type="ORF">PIBRA_LOCUS7305</name>
</gene>
<evidence type="ECO:0000256" key="1">
    <source>
        <dbReference type="ARBA" id="ARBA00022723"/>
    </source>
</evidence>
<accession>A0A9P0TDZ9</accession>
<feature type="domain" description="C2H2-type" evidence="7">
    <location>
        <begin position="216"/>
        <end position="240"/>
    </location>
</feature>
<evidence type="ECO:0000256" key="3">
    <source>
        <dbReference type="ARBA" id="ARBA00022771"/>
    </source>
</evidence>
<evidence type="ECO:0000313" key="8">
    <source>
        <dbReference type="EMBL" id="CAH4030681.1"/>
    </source>
</evidence>
<sequence length="398" mass="43319">MSGAAVLKLEMDSDLCGICGCSGELMTPEEYDASELPQVPLRSMLLQINNHKAIPEGRLCSSCISRAVDAYQFSSSLSAKGTPSLSDKVRLLRKRLLDLTQKIDVFIVVGGQNKESGAMYNEDDIIMVDRDALASAAAFDTDDLEKVKNAAGESVYQCTVCPMSFEVASEYRSHVNSHGSSARHSCWTCGAQFTSLEAFQDHTLLHRVQANNQLVNCCPVCEETFSSRSELGAHARAVHTSGISVCEVCSSAVPVDELPAHRLAHRQADRFLCGYDLCILRFPTRSDLMSHIRSCHAGTAGPDVSIDKAQGGQADGATGLTSRTMGHTGDSGSSERIVPCANCDRMFGSVAAMKRHARVHRREETQQDEEWVAPTGVSGDVEYLELETLDDLRDYPME</sequence>
<dbReference type="OrthoDB" id="7862877at2759"/>
<keyword evidence="2" id="KW-0677">Repeat</keyword>
<protein>
    <recommendedName>
        <fullName evidence="7">C2H2-type domain-containing protein</fullName>
    </recommendedName>
</protein>
<evidence type="ECO:0000256" key="6">
    <source>
        <dbReference type="SAM" id="MobiDB-lite"/>
    </source>
</evidence>
<dbReference type="EMBL" id="CALOZG010000010">
    <property type="protein sequence ID" value="CAH4030681.1"/>
    <property type="molecule type" value="Genomic_DNA"/>
</dbReference>
<feature type="region of interest" description="Disordered" evidence="6">
    <location>
        <begin position="306"/>
        <end position="333"/>
    </location>
</feature>
<dbReference type="PROSITE" id="PS00028">
    <property type="entry name" value="ZINC_FINGER_C2H2_1"/>
    <property type="match status" value="5"/>
</dbReference>
<dbReference type="PANTHER" id="PTHR24379:SF117">
    <property type="entry name" value="ZINC FINGER PROTEIN WECKLE"/>
    <property type="match status" value="1"/>
</dbReference>
<evidence type="ECO:0000259" key="7">
    <source>
        <dbReference type="PROSITE" id="PS50157"/>
    </source>
</evidence>
<dbReference type="PANTHER" id="PTHR24379">
    <property type="entry name" value="KRAB AND ZINC FINGER DOMAIN-CONTAINING"/>
    <property type="match status" value="1"/>
</dbReference>
<keyword evidence="9" id="KW-1185">Reference proteome</keyword>
<feature type="compositionally biased region" description="Polar residues" evidence="6">
    <location>
        <begin position="319"/>
        <end position="333"/>
    </location>
</feature>
<feature type="domain" description="C2H2-type" evidence="7">
    <location>
        <begin position="338"/>
        <end position="365"/>
    </location>
</feature>
<dbReference type="Pfam" id="PF00096">
    <property type="entry name" value="zf-C2H2"/>
    <property type="match status" value="1"/>
</dbReference>
<dbReference type="InterPro" id="IPR036236">
    <property type="entry name" value="Znf_C2H2_sf"/>
</dbReference>
<dbReference type="SMART" id="SM00355">
    <property type="entry name" value="ZnF_C2H2"/>
    <property type="match status" value="5"/>
</dbReference>
<dbReference type="Pfam" id="PF13894">
    <property type="entry name" value="zf-C2H2_4"/>
    <property type="match status" value="1"/>
</dbReference>
<comment type="caution">
    <text evidence="8">The sequence shown here is derived from an EMBL/GenBank/DDBJ whole genome shotgun (WGS) entry which is preliminary data.</text>
</comment>
<reference evidence="8" key="1">
    <citation type="submission" date="2022-05" db="EMBL/GenBank/DDBJ databases">
        <authorList>
            <person name="Okamura Y."/>
        </authorList>
    </citation>
    <scope>NUCLEOTIDE SEQUENCE</scope>
</reference>
<dbReference type="Gene3D" id="3.30.160.60">
    <property type="entry name" value="Classic Zinc Finger"/>
    <property type="match status" value="2"/>
</dbReference>
<proteinExistence type="predicted"/>
<keyword evidence="3 5" id="KW-0863">Zinc-finger</keyword>
<dbReference type="AlphaFoldDB" id="A0A9P0TDZ9"/>
<evidence type="ECO:0000256" key="4">
    <source>
        <dbReference type="ARBA" id="ARBA00022833"/>
    </source>
</evidence>
<evidence type="ECO:0000313" key="9">
    <source>
        <dbReference type="Proteomes" id="UP001152562"/>
    </source>
</evidence>
<dbReference type="Proteomes" id="UP001152562">
    <property type="component" value="Unassembled WGS sequence"/>
</dbReference>
<keyword evidence="1" id="KW-0479">Metal-binding</keyword>
<keyword evidence="4" id="KW-0862">Zinc</keyword>
<organism evidence="8 9">
    <name type="scientific">Pieris brassicae</name>
    <name type="common">White butterfly</name>
    <name type="synonym">Large white butterfly</name>
    <dbReference type="NCBI Taxonomy" id="7116"/>
    <lineage>
        <taxon>Eukaryota</taxon>
        <taxon>Metazoa</taxon>
        <taxon>Ecdysozoa</taxon>
        <taxon>Arthropoda</taxon>
        <taxon>Hexapoda</taxon>
        <taxon>Insecta</taxon>
        <taxon>Pterygota</taxon>
        <taxon>Neoptera</taxon>
        <taxon>Endopterygota</taxon>
        <taxon>Lepidoptera</taxon>
        <taxon>Glossata</taxon>
        <taxon>Ditrysia</taxon>
        <taxon>Papilionoidea</taxon>
        <taxon>Pieridae</taxon>
        <taxon>Pierinae</taxon>
        <taxon>Pieris</taxon>
    </lineage>
</organism>